<keyword evidence="1 4" id="KW-0808">Transferase</keyword>
<proteinExistence type="predicted"/>
<protein>
    <submittedName>
        <fullName evidence="4">GNAT family N-acetyltransferase</fullName>
    </submittedName>
</protein>
<dbReference type="PANTHER" id="PTHR43877">
    <property type="entry name" value="AMINOALKYLPHOSPHONATE N-ACETYLTRANSFERASE-RELATED-RELATED"/>
    <property type="match status" value="1"/>
</dbReference>
<dbReference type="InterPro" id="IPR000182">
    <property type="entry name" value="GNAT_dom"/>
</dbReference>
<evidence type="ECO:0000256" key="1">
    <source>
        <dbReference type="ARBA" id="ARBA00022679"/>
    </source>
</evidence>
<dbReference type="GO" id="GO:0016747">
    <property type="term" value="F:acyltransferase activity, transferring groups other than amino-acyl groups"/>
    <property type="evidence" value="ECO:0007669"/>
    <property type="project" value="InterPro"/>
</dbReference>
<dbReference type="SUPFAM" id="SSF55729">
    <property type="entry name" value="Acyl-CoA N-acyltransferases (Nat)"/>
    <property type="match status" value="1"/>
</dbReference>
<dbReference type="CDD" id="cd04301">
    <property type="entry name" value="NAT_SF"/>
    <property type="match status" value="1"/>
</dbReference>
<dbReference type="InterPro" id="IPR050832">
    <property type="entry name" value="Bact_Acetyltransf"/>
</dbReference>
<name>A0A4P6UNC6_9BURK</name>
<dbReference type="Pfam" id="PF00583">
    <property type="entry name" value="Acetyltransf_1"/>
    <property type="match status" value="1"/>
</dbReference>
<organism evidence="4 5">
    <name type="scientific">Hylemonella gracilis</name>
    <dbReference type="NCBI Taxonomy" id="80880"/>
    <lineage>
        <taxon>Bacteria</taxon>
        <taxon>Pseudomonadati</taxon>
        <taxon>Pseudomonadota</taxon>
        <taxon>Betaproteobacteria</taxon>
        <taxon>Burkholderiales</taxon>
        <taxon>Comamonadaceae</taxon>
        <taxon>Hylemonella</taxon>
    </lineage>
</organism>
<evidence type="ECO:0000256" key="2">
    <source>
        <dbReference type="ARBA" id="ARBA00023315"/>
    </source>
</evidence>
<dbReference type="Proteomes" id="UP000292939">
    <property type="component" value="Chromosome"/>
</dbReference>
<gene>
    <name evidence="4" type="ORF">DW355_13460</name>
</gene>
<dbReference type="KEGG" id="hgr:DW355_13460"/>
<dbReference type="PROSITE" id="PS51186">
    <property type="entry name" value="GNAT"/>
    <property type="match status" value="1"/>
</dbReference>
<dbReference type="OrthoDB" id="1821130at2"/>
<reference evidence="4 5" key="1">
    <citation type="submission" date="2018-07" db="EMBL/GenBank/DDBJ databases">
        <title>Exploring interactions and the metabolic potential of the ultra-small soil bacteria Hylemonella gracilis.</title>
        <authorList>
            <person name="Tyc O."/>
            <person name="Kulkarni P."/>
            <person name="Gawehns F."/>
            <person name="Hundscheid M."/>
            <person name="Zweers H."/>
            <person name="Garbeva P."/>
        </authorList>
    </citation>
    <scope>NUCLEOTIDE SEQUENCE [LARGE SCALE GENOMIC DNA]</scope>
    <source>
        <strain evidence="4 5">NS1</strain>
    </source>
</reference>
<dbReference type="Gene3D" id="3.40.630.30">
    <property type="match status" value="1"/>
</dbReference>
<dbReference type="RefSeq" id="WP_131280814.1">
    <property type="nucleotide sequence ID" value="NZ_CP031395.1"/>
</dbReference>
<dbReference type="AlphaFoldDB" id="A0A4P6UNC6"/>
<sequence>MAFLRTMTISDYESVIQLMKDTPGVSLRDADSREATARYLERNLGMSFVAEHGGRVIGCIMCGHDGRRGYLQHLVVHAEHRRQGIANALVSRCLASLEDLGIFKSHIDVFRTNEVAQAYWESQGWMRRTDIHRYSRVSNGNANA</sequence>
<dbReference type="InterPro" id="IPR016181">
    <property type="entry name" value="Acyl_CoA_acyltransferase"/>
</dbReference>
<dbReference type="EMBL" id="CP031395">
    <property type="protein sequence ID" value="QBK05605.1"/>
    <property type="molecule type" value="Genomic_DNA"/>
</dbReference>
<accession>A0A4P6UNC6</accession>
<evidence type="ECO:0000313" key="5">
    <source>
        <dbReference type="Proteomes" id="UP000292939"/>
    </source>
</evidence>
<feature type="domain" description="N-acetyltransferase" evidence="3">
    <location>
        <begin position="2"/>
        <end position="144"/>
    </location>
</feature>
<keyword evidence="2" id="KW-0012">Acyltransferase</keyword>
<evidence type="ECO:0000313" key="4">
    <source>
        <dbReference type="EMBL" id="QBK05605.1"/>
    </source>
</evidence>
<evidence type="ECO:0000259" key="3">
    <source>
        <dbReference type="PROSITE" id="PS51186"/>
    </source>
</evidence>